<dbReference type="GO" id="GO:0005634">
    <property type="term" value="C:nucleus"/>
    <property type="evidence" value="ECO:0007669"/>
    <property type="project" value="InterPro"/>
</dbReference>
<evidence type="ECO:0000313" key="13">
    <source>
        <dbReference type="Proteomes" id="UP000006701"/>
    </source>
</evidence>
<dbReference type="InterPro" id="IPR001214">
    <property type="entry name" value="SET_dom"/>
</dbReference>
<keyword evidence="2" id="KW-0158">Chromosome</keyword>
<dbReference type="RefSeq" id="XP_001269157.1">
    <property type="nucleotide sequence ID" value="XM_001269156.1"/>
</dbReference>
<keyword evidence="4" id="KW-0808">Transferase</keyword>
<dbReference type="Proteomes" id="UP000006701">
    <property type="component" value="Unassembled WGS sequence"/>
</dbReference>
<dbReference type="PROSITE" id="PS50280">
    <property type="entry name" value="SET"/>
    <property type="match status" value="1"/>
</dbReference>
<evidence type="ECO:0000256" key="5">
    <source>
        <dbReference type="ARBA" id="ARBA00022691"/>
    </source>
</evidence>
<dbReference type="SMART" id="SM00317">
    <property type="entry name" value="SET"/>
    <property type="match status" value="1"/>
</dbReference>
<dbReference type="InterPro" id="IPR046341">
    <property type="entry name" value="SET_dom_sf"/>
</dbReference>
<protein>
    <submittedName>
        <fullName evidence="12">Histone-lysine n-methyltransferase, suv9</fullName>
    </submittedName>
</protein>
<dbReference type="PANTHER" id="PTHR46223:SF3">
    <property type="entry name" value="HISTONE-LYSINE N-METHYLTRANSFERASE SET-23"/>
    <property type="match status" value="1"/>
</dbReference>
<dbReference type="Gene3D" id="2.170.270.10">
    <property type="entry name" value="SET domain"/>
    <property type="match status" value="1"/>
</dbReference>
<feature type="domain" description="Pre-SET" evidence="10">
    <location>
        <begin position="220"/>
        <end position="293"/>
    </location>
</feature>
<dbReference type="VEuPathDB" id="FungiDB:ACLA_024460"/>
<evidence type="ECO:0000256" key="1">
    <source>
        <dbReference type="ARBA" id="ARBA00004286"/>
    </source>
</evidence>
<keyword evidence="7" id="KW-0862">Zinc</keyword>
<dbReference type="Pfam" id="PF05033">
    <property type="entry name" value="Pre-SET"/>
    <property type="match status" value="1"/>
</dbReference>
<evidence type="ECO:0000256" key="6">
    <source>
        <dbReference type="ARBA" id="ARBA00022723"/>
    </source>
</evidence>
<dbReference type="SUPFAM" id="SSF82199">
    <property type="entry name" value="SET domain"/>
    <property type="match status" value="1"/>
</dbReference>
<evidence type="ECO:0000256" key="8">
    <source>
        <dbReference type="SAM" id="MobiDB-lite"/>
    </source>
</evidence>
<dbReference type="PROSITE" id="PS50867">
    <property type="entry name" value="PRE_SET"/>
    <property type="match status" value="1"/>
</dbReference>
<keyword evidence="3" id="KW-0489">Methyltransferase</keyword>
<name>A1CQ10_ASPCL</name>
<dbReference type="OrthoDB" id="308383at2759"/>
<dbReference type="eggNOG" id="KOG1082">
    <property type="taxonomic scope" value="Eukaryota"/>
</dbReference>
<dbReference type="AlphaFoldDB" id="A1CQ10"/>
<comment type="subcellular location">
    <subcellularLocation>
        <location evidence="1">Chromosome</location>
    </subcellularLocation>
</comment>
<evidence type="ECO:0000259" key="11">
    <source>
        <dbReference type="PROSITE" id="PS50868"/>
    </source>
</evidence>
<dbReference type="HOGENOM" id="CLU_020840_11_1_1"/>
<organism evidence="12 13">
    <name type="scientific">Aspergillus clavatus (strain ATCC 1007 / CBS 513.65 / DSM 816 / NCTC 3887 / NRRL 1 / QM 1276 / 107)</name>
    <dbReference type="NCBI Taxonomy" id="344612"/>
    <lineage>
        <taxon>Eukaryota</taxon>
        <taxon>Fungi</taxon>
        <taxon>Dikarya</taxon>
        <taxon>Ascomycota</taxon>
        <taxon>Pezizomycotina</taxon>
        <taxon>Eurotiomycetes</taxon>
        <taxon>Eurotiomycetidae</taxon>
        <taxon>Eurotiales</taxon>
        <taxon>Aspergillaceae</taxon>
        <taxon>Aspergillus</taxon>
        <taxon>Aspergillus subgen. Fumigati</taxon>
    </lineage>
</organism>
<dbReference type="KEGG" id="act:ACLA_024460"/>
<keyword evidence="6" id="KW-0479">Metal-binding</keyword>
<keyword evidence="13" id="KW-1185">Reference proteome</keyword>
<dbReference type="PANTHER" id="PTHR46223">
    <property type="entry name" value="HISTONE-LYSINE N-METHYLTRANSFERASE SUV39H"/>
    <property type="match status" value="1"/>
</dbReference>
<feature type="region of interest" description="Disordered" evidence="8">
    <location>
        <begin position="1"/>
        <end position="90"/>
    </location>
</feature>
<feature type="domain" description="SET" evidence="9">
    <location>
        <begin position="296"/>
        <end position="423"/>
    </location>
</feature>
<dbReference type="InterPro" id="IPR003616">
    <property type="entry name" value="Post-SET_dom"/>
</dbReference>
<dbReference type="InterPro" id="IPR007728">
    <property type="entry name" value="Pre-SET_dom"/>
</dbReference>
<evidence type="ECO:0000259" key="9">
    <source>
        <dbReference type="PROSITE" id="PS50280"/>
    </source>
</evidence>
<sequence>MTVIDLTQDSDSEDQRVLSHGSSSLSLGSSSNPTKTSLSTTVTTNKTSSDTDASFSDHVFKPRADNPSTPSPSPSHLEAPSVVIPSPSRQLRRQIANSDWVKDAPNSELELTGLSSQYYPVDAHEKRALKGAYPRTRKVNRAEVPLSIGTPGPVPLTDRTAVQQQLLATLHRKLSKIKGPPVTLAPGEERRLADFASNFEFVNAYILRKGVSRISSEFIGGCHCQVCDPARCACLRQDAESTDKMIPYQRAPGNPRLLVLSQEFLMTMEMILECTSNCTCDQSQCWNRVVQHGRTIPLQIFYTGNRGFGLRSSEKIHAGQFIDCYLGEVITTDEADVREEVATSKHGHSYLFELDFYKNDEEVYVVDGQKFGSATRFMNHSCNPNCKIFPVSQSQDADTRLYDLAFFALRDIPPMTELTFDYNPNWGEGRNVDPSAVRCLCGEPNCRGQLWPNQRKGTK</sequence>
<dbReference type="GO" id="GO:0005694">
    <property type="term" value="C:chromosome"/>
    <property type="evidence" value="ECO:0007669"/>
    <property type="project" value="UniProtKB-SubCell"/>
</dbReference>
<evidence type="ECO:0000313" key="12">
    <source>
        <dbReference type="EMBL" id="EAW07731.1"/>
    </source>
</evidence>
<dbReference type="EMBL" id="DS027059">
    <property type="protein sequence ID" value="EAW07731.1"/>
    <property type="molecule type" value="Genomic_DNA"/>
</dbReference>
<dbReference type="GeneID" id="4701142"/>
<evidence type="ECO:0000256" key="2">
    <source>
        <dbReference type="ARBA" id="ARBA00022454"/>
    </source>
</evidence>
<dbReference type="PROSITE" id="PS50868">
    <property type="entry name" value="POST_SET"/>
    <property type="match status" value="1"/>
</dbReference>
<evidence type="ECO:0000256" key="7">
    <source>
        <dbReference type="ARBA" id="ARBA00022833"/>
    </source>
</evidence>
<accession>A1CQ10</accession>
<keyword evidence="5" id="KW-0949">S-adenosyl-L-methionine</keyword>
<evidence type="ECO:0000256" key="3">
    <source>
        <dbReference type="ARBA" id="ARBA00022603"/>
    </source>
</evidence>
<dbReference type="STRING" id="344612.A1CQ10"/>
<reference evidence="12 13" key="1">
    <citation type="journal article" date="2008" name="PLoS Genet.">
        <title>Genomic islands in the pathogenic filamentous fungus Aspergillus fumigatus.</title>
        <authorList>
            <person name="Fedorova N.D."/>
            <person name="Khaldi N."/>
            <person name="Joardar V.S."/>
            <person name="Maiti R."/>
            <person name="Amedeo P."/>
            <person name="Anderson M.J."/>
            <person name="Crabtree J."/>
            <person name="Silva J.C."/>
            <person name="Badger J.H."/>
            <person name="Albarraq A."/>
            <person name="Angiuoli S."/>
            <person name="Bussey H."/>
            <person name="Bowyer P."/>
            <person name="Cotty P.J."/>
            <person name="Dyer P.S."/>
            <person name="Egan A."/>
            <person name="Galens K."/>
            <person name="Fraser-Liggett C.M."/>
            <person name="Haas B.J."/>
            <person name="Inman J.M."/>
            <person name="Kent R."/>
            <person name="Lemieux S."/>
            <person name="Malavazi I."/>
            <person name="Orvis J."/>
            <person name="Roemer T."/>
            <person name="Ronning C.M."/>
            <person name="Sundaram J.P."/>
            <person name="Sutton G."/>
            <person name="Turner G."/>
            <person name="Venter J.C."/>
            <person name="White O.R."/>
            <person name="Whitty B.R."/>
            <person name="Youngman P."/>
            <person name="Wolfe K.H."/>
            <person name="Goldman G.H."/>
            <person name="Wortman J.R."/>
            <person name="Jiang B."/>
            <person name="Denning D.W."/>
            <person name="Nierman W.C."/>
        </authorList>
    </citation>
    <scope>NUCLEOTIDE SEQUENCE [LARGE SCALE GENOMIC DNA]</scope>
    <source>
        <strain evidence="13">ATCC 1007 / CBS 513.65 / DSM 816 / NCTC 3887 / NRRL 1</strain>
    </source>
</reference>
<dbReference type="GO" id="GO:0032259">
    <property type="term" value="P:methylation"/>
    <property type="evidence" value="ECO:0007669"/>
    <property type="project" value="UniProtKB-KW"/>
</dbReference>
<gene>
    <name evidence="12" type="ORF">ACLA_024460</name>
</gene>
<dbReference type="GO" id="GO:0042054">
    <property type="term" value="F:histone methyltransferase activity"/>
    <property type="evidence" value="ECO:0007669"/>
    <property type="project" value="InterPro"/>
</dbReference>
<dbReference type="Pfam" id="PF00856">
    <property type="entry name" value="SET"/>
    <property type="match status" value="1"/>
</dbReference>
<feature type="compositionally biased region" description="Low complexity" evidence="8">
    <location>
        <begin position="18"/>
        <end position="52"/>
    </location>
</feature>
<evidence type="ECO:0000256" key="4">
    <source>
        <dbReference type="ARBA" id="ARBA00022679"/>
    </source>
</evidence>
<evidence type="ECO:0000259" key="10">
    <source>
        <dbReference type="PROSITE" id="PS50867"/>
    </source>
</evidence>
<proteinExistence type="predicted"/>
<feature type="domain" description="Post-SET" evidence="11">
    <location>
        <begin position="435"/>
        <end position="451"/>
    </location>
</feature>
<dbReference type="InterPro" id="IPR050973">
    <property type="entry name" value="H3K9_Histone-Lys_N-MTase"/>
</dbReference>
<dbReference type="GO" id="GO:0008270">
    <property type="term" value="F:zinc ion binding"/>
    <property type="evidence" value="ECO:0007669"/>
    <property type="project" value="InterPro"/>
</dbReference>
<dbReference type="OMA" id="AIIYECN"/>